<gene>
    <name evidence="1" type="ORF">DAT39_018113</name>
</gene>
<dbReference type="InterPro" id="IPR028082">
    <property type="entry name" value="Peripla_BP_I"/>
</dbReference>
<dbReference type="EMBL" id="QNUK01000521">
    <property type="protein sequence ID" value="KAF5892171.1"/>
    <property type="molecule type" value="Genomic_DNA"/>
</dbReference>
<keyword evidence="2" id="KW-1185">Reference proteome</keyword>
<sequence length="65" mass="7040">NESGGSSMCTGEENLSEIENTFTDMSMMPIISNVYKGVYAIGHTLHDLLGCKETCPTKKQADPLT</sequence>
<reference evidence="1" key="1">
    <citation type="submission" date="2020-07" db="EMBL/GenBank/DDBJ databases">
        <title>Clarias magur genome sequencing, assembly and annotation.</title>
        <authorList>
            <person name="Kushwaha B."/>
            <person name="Kumar R."/>
            <person name="Das P."/>
            <person name="Joshi C.G."/>
            <person name="Kumar D."/>
            <person name="Nagpure N.S."/>
            <person name="Pandey M."/>
            <person name="Agarwal S."/>
            <person name="Srivastava S."/>
            <person name="Singh M."/>
            <person name="Sahoo L."/>
            <person name="Jayasankar P."/>
            <person name="Meher P.K."/>
            <person name="Koringa P.G."/>
            <person name="Iquebal M.A."/>
            <person name="Das S.P."/>
            <person name="Bit A."/>
            <person name="Patnaik S."/>
            <person name="Patel N."/>
            <person name="Shah T.M."/>
            <person name="Hinsu A."/>
            <person name="Jena J.K."/>
        </authorList>
    </citation>
    <scope>NUCLEOTIDE SEQUENCE</scope>
    <source>
        <strain evidence="1">CIFAMagur01</strain>
        <tissue evidence="1">Testis</tissue>
    </source>
</reference>
<proteinExistence type="predicted"/>
<name>A0A8J4WVB8_CLAMG</name>
<organism evidence="1 2">
    <name type="scientific">Clarias magur</name>
    <name type="common">Asian catfish</name>
    <name type="synonym">Macropteronotus magur</name>
    <dbReference type="NCBI Taxonomy" id="1594786"/>
    <lineage>
        <taxon>Eukaryota</taxon>
        <taxon>Metazoa</taxon>
        <taxon>Chordata</taxon>
        <taxon>Craniata</taxon>
        <taxon>Vertebrata</taxon>
        <taxon>Euteleostomi</taxon>
        <taxon>Actinopterygii</taxon>
        <taxon>Neopterygii</taxon>
        <taxon>Teleostei</taxon>
        <taxon>Ostariophysi</taxon>
        <taxon>Siluriformes</taxon>
        <taxon>Clariidae</taxon>
        <taxon>Clarias</taxon>
    </lineage>
</organism>
<evidence type="ECO:0000313" key="1">
    <source>
        <dbReference type="EMBL" id="KAF5892171.1"/>
    </source>
</evidence>
<dbReference type="OrthoDB" id="5984008at2759"/>
<accession>A0A8J4WVB8</accession>
<dbReference type="Gene3D" id="3.40.50.2300">
    <property type="match status" value="1"/>
</dbReference>
<keyword evidence="1" id="KW-0675">Receptor</keyword>
<protein>
    <submittedName>
        <fullName evidence="1">Extracellular calcium-sensing receptor-like</fullName>
    </submittedName>
</protein>
<comment type="caution">
    <text evidence="1">The sequence shown here is derived from an EMBL/GenBank/DDBJ whole genome shotgun (WGS) entry which is preliminary data.</text>
</comment>
<evidence type="ECO:0000313" key="2">
    <source>
        <dbReference type="Proteomes" id="UP000727407"/>
    </source>
</evidence>
<feature type="non-terminal residue" evidence="1">
    <location>
        <position position="1"/>
    </location>
</feature>
<dbReference type="Proteomes" id="UP000727407">
    <property type="component" value="Unassembled WGS sequence"/>
</dbReference>
<dbReference type="SUPFAM" id="SSF53822">
    <property type="entry name" value="Periplasmic binding protein-like I"/>
    <property type="match status" value="1"/>
</dbReference>
<dbReference type="AlphaFoldDB" id="A0A8J4WVB8"/>
<feature type="non-terminal residue" evidence="1">
    <location>
        <position position="65"/>
    </location>
</feature>